<dbReference type="Gene3D" id="3.60.21.10">
    <property type="match status" value="1"/>
</dbReference>
<feature type="non-terminal residue" evidence="3">
    <location>
        <position position="1"/>
    </location>
</feature>
<dbReference type="Pfam" id="PF12850">
    <property type="entry name" value="Metallophos_2"/>
    <property type="match status" value="1"/>
</dbReference>
<evidence type="ECO:0000313" key="3">
    <source>
        <dbReference type="EMBL" id="CAA9539901.1"/>
    </source>
</evidence>
<gene>
    <name evidence="3" type="ORF">AVDCRST_MAG79-1759</name>
</gene>
<evidence type="ECO:0000259" key="2">
    <source>
        <dbReference type="Pfam" id="PF12850"/>
    </source>
</evidence>
<evidence type="ECO:0000256" key="1">
    <source>
        <dbReference type="ARBA" id="ARBA00008950"/>
    </source>
</evidence>
<comment type="similarity">
    <text evidence="1">Belongs to the metallophosphoesterase superfamily. YfcE family.</text>
</comment>
<dbReference type="EMBL" id="CADCWC010000264">
    <property type="protein sequence ID" value="CAA9539901.1"/>
    <property type="molecule type" value="Genomic_DNA"/>
</dbReference>
<reference evidence="3" key="1">
    <citation type="submission" date="2020-02" db="EMBL/GenBank/DDBJ databases">
        <authorList>
            <person name="Meier V. D."/>
        </authorList>
    </citation>
    <scope>NUCLEOTIDE SEQUENCE</scope>
    <source>
        <strain evidence="3">AVDCRST_MAG79</strain>
    </source>
</reference>
<name>A0A6J4U3Q9_9ACTN</name>
<dbReference type="SUPFAM" id="SSF56300">
    <property type="entry name" value="Metallo-dependent phosphatases"/>
    <property type="match status" value="1"/>
</dbReference>
<dbReference type="InterPro" id="IPR024654">
    <property type="entry name" value="Calcineurin-like_PHP_lpxH"/>
</dbReference>
<proteinExistence type="inferred from homology"/>
<feature type="domain" description="Calcineurin-like phosphoesterase" evidence="2">
    <location>
        <begin position="9"/>
        <end position="90"/>
    </location>
</feature>
<dbReference type="InterPro" id="IPR029052">
    <property type="entry name" value="Metallo-depent_PP-like"/>
</dbReference>
<dbReference type="CDD" id="cd00838">
    <property type="entry name" value="MPP_superfamily"/>
    <property type="match status" value="1"/>
</dbReference>
<protein>
    <recommendedName>
        <fullName evidence="2">Calcineurin-like phosphoesterase domain-containing protein</fullName>
    </recommendedName>
</protein>
<accession>A0A6J4U3Q9</accession>
<sequence>ERVERLAALPTTVALDVAGLGPTLFGHGSPRSDEEIVTRLTPAGRLRPMLVDVAERTVVLGHTHVQFDRTVDGVRVVNPGSVGMPYEDTPGARWALLGPEVELRTTAYDVEAAAARLRAGGLPGVEEWIDGFLLHPAGAAEASAHFEGVATASEDDRPG</sequence>
<organism evidence="3">
    <name type="scientific">uncultured Thermoleophilia bacterium</name>
    <dbReference type="NCBI Taxonomy" id="1497501"/>
    <lineage>
        <taxon>Bacteria</taxon>
        <taxon>Bacillati</taxon>
        <taxon>Actinomycetota</taxon>
        <taxon>Thermoleophilia</taxon>
        <taxon>environmental samples</taxon>
    </lineage>
</organism>
<dbReference type="AlphaFoldDB" id="A0A6J4U3Q9"/>